<comment type="subcellular location">
    <subcellularLocation>
        <location evidence="1">Mitochondrion inner membrane</location>
    </subcellularLocation>
</comment>
<protein>
    <recommendedName>
        <fullName evidence="13">ATP synthase subunit d, mitochondrial</fullName>
    </recommendedName>
</protein>
<gene>
    <name evidence="11" type="ORF">BINO364_LOCUS13546</name>
</gene>
<keyword evidence="5" id="KW-0375">Hydrogen ion transport</keyword>
<evidence type="ECO:0000256" key="8">
    <source>
        <dbReference type="ARBA" id="ARBA00023128"/>
    </source>
</evidence>
<evidence type="ECO:0000256" key="3">
    <source>
        <dbReference type="ARBA" id="ARBA00022448"/>
    </source>
</evidence>
<keyword evidence="9" id="KW-0472">Membrane</keyword>
<dbReference type="PANTHER" id="PTHR12700">
    <property type="entry name" value="ATP SYNTHASE SUBUNIT D, MITOCHONDRIAL"/>
    <property type="match status" value="1"/>
</dbReference>
<sequence length="176" mass="20761">MAKRFTKTAINWAELEKRVPIQEKAKYLVFKAKTEMYLQRIQANPPEPPKINWNEYQKIVPVDGLVEKFKSAYAAVQVPYPEDTLSIKVDEQWKGLEPKIKKFCEEKQKDIDAAQKELDKIKALPKFEDLTLEMYYDMFPQQAFDPVNRPTFWPHTPEEQPGYKTPEQKAMREGKH</sequence>
<dbReference type="InterPro" id="IPR008689">
    <property type="entry name" value="ATP_synth_F0_dsu_mt"/>
</dbReference>
<dbReference type="EMBL" id="OV170227">
    <property type="protein sequence ID" value="CAH0728315.1"/>
    <property type="molecule type" value="Genomic_DNA"/>
</dbReference>
<evidence type="ECO:0000313" key="12">
    <source>
        <dbReference type="Proteomes" id="UP000838878"/>
    </source>
</evidence>
<evidence type="ECO:0000256" key="6">
    <source>
        <dbReference type="ARBA" id="ARBA00022792"/>
    </source>
</evidence>
<dbReference type="OrthoDB" id="35799at2759"/>
<feature type="non-terminal residue" evidence="11">
    <location>
        <position position="176"/>
    </location>
</feature>
<dbReference type="PIRSF" id="PIRSF005514">
    <property type="entry name" value="ATPase_F0_D_mt"/>
    <property type="match status" value="1"/>
</dbReference>
<evidence type="ECO:0000313" key="11">
    <source>
        <dbReference type="EMBL" id="CAH0728315.1"/>
    </source>
</evidence>
<dbReference type="GO" id="GO:0015986">
    <property type="term" value="P:proton motive force-driven ATP synthesis"/>
    <property type="evidence" value="ECO:0007669"/>
    <property type="project" value="InterPro"/>
</dbReference>
<dbReference type="SUPFAM" id="SSF161065">
    <property type="entry name" value="ATP synthase D chain-like"/>
    <property type="match status" value="1"/>
</dbReference>
<feature type="compositionally biased region" description="Basic and acidic residues" evidence="10">
    <location>
        <begin position="166"/>
        <end position="176"/>
    </location>
</feature>
<comment type="similarity">
    <text evidence="2">Belongs to the ATPase d subunit family.</text>
</comment>
<keyword evidence="12" id="KW-1185">Reference proteome</keyword>
<dbReference type="AlphaFoldDB" id="A0A8J9VKT9"/>
<evidence type="ECO:0000256" key="2">
    <source>
        <dbReference type="ARBA" id="ARBA00006842"/>
    </source>
</evidence>
<evidence type="ECO:0008006" key="13">
    <source>
        <dbReference type="Google" id="ProtNLM"/>
    </source>
</evidence>
<proteinExistence type="inferred from homology"/>
<feature type="region of interest" description="Disordered" evidence="10">
    <location>
        <begin position="147"/>
        <end position="176"/>
    </location>
</feature>
<dbReference type="Gene3D" id="6.10.280.70">
    <property type="match status" value="1"/>
</dbReference>
<dbReference type="GO" id="GO:0015078">
    <property type="term" value="F:proton transmembrane transporter activity"/>
    <property type="evidence" value="ECO:0007669"/>
    <property type="project" value="InterPro"/>
</dbReference>
<keyword evidence="8" id="KW-0496">Mitochondrion</keyword>
<keyword evidence="3" id="KW-0813">Transport</keyword>
<evidence type="ECO:0000256" key="5">
    <source>
        <dbReference type="ARBA" id="ARBA00022781"/>
    </source>
</evidence>
<evidence type="ECO:0000256" key="9">
    <source>
        <dbReference type="ARBA" id="ARBA00023136"/>
    </source>
</evidence>
<keyword evidence="7" id="KW-0406">Ion transport</keyword>
<evidence type="ECO:0000256" key="4">
    <source>
        <dbReference type="ARBA" id="ARBA00022547"/>
    </source>
</evidence>
<dbReference type="Proteomes" id="UP000838878">
    <property type="component" value="Chromosome 7"/>
</dbReference>
<accession>A0A8J9VKT9</accession>
<dbReference type="Pfam" id="PF05873">
    <property type="entry name" value="Mt_ATP-synt_D"/>
    <property type="match status" value="1"/>
</dbReference>
<organism evidence="11 12">
    <name type="scientific">Brenthis ino</name>
    <name type="common">lesser marbled fritillary</name>
    <dbReference type="NCBI Taxonomy" id="405034"/>
    <lineage>
        <taxon>Eukaryota</taxon>
        <taxon>Metazoa</taxon>
        <taxon>Ecdysozoa</taxon>
        <taxon>Arthropoda</taxon>
        <taxon>Hexapoda</taxon>
        <taxon>Insecta</taxon>
        <taxon>Pterygota</taxon>
        <taxon>Neoptera</taxon>
        <taxon>Endopterygota</taxon>
        <taxon>Lepidoptera</taxon>
        <taxon>Glossata</taxon>
        <taxon>Ditrysia</taxon>
        <taxon>Papilionoidea</taxon>
        <taxon>Nymphalidae</taxon>
        <taxon>Heliconiinae</taxon>
        <taxon>Argynnini</taxon>
        <taxon>Brenthis</taxon>
    </lineage>
</organism>
<evidence type="ECO:0000256" key="7">
    <source>
        <dbReference type="ARBA" id="ARBA00023065"/>
    </source>
</evidence>
<reference evidence="11" key="1">
    <citation type="submission" date="2021-12" db="EMBL/GenBank/DDBJ databases">
        <authorList>
            <person name="Martin H S."/>
        </authorList>
    </citation>
    <scope>NUCLEOTIDE SEQUENCE</scope>
</reference>
<dbReference type="InterPro" id="IPR036228">
    <property type="entry name" value="ATP_synth_F0_dsu_sf_mt"/>
</dbReference>
<name>A0A8J9VKT9_9NEOP</name>
<keyword evidence="4" id="KW-0138">CF(0)</keyword>
<evidence type="ECO:0000256" key="1">
    <source>
        <dbReference type="ARBA" id="ARBA00004273"/>
    </source>
</evidence>
<dbReference type="GO" id="GO:0045259">
    <property type="term" value="C:proton-transporting ATP synthase complex"/>
    <property type="evidence" value="ECO:0007669"/>
    <property type="project" value="UniProtKB-KW"/>
</dbReference>
<evidence type="ECO:0000256" key="10">
    <source>
        <dbReference type="SAM" id="MobiDB-lite"/>
    </source>
</evidence>
<dbReference type="GO" id="GO:0005743">
    <property type="term" value="C:mitochondrial inner membrane"/>
    <property type="evidence" value="ECO:0007669"/>
    <property type="project" value="UniProtKB-SubCell"/>
</dbReference>
<keyword evidence="6" id="KW-0999">Mitochondrion inner membrane</keyword>